<dbReference type="EMBL" id="WJKJ01000213">
    <property type="protein sequence ID" value="MBD3364830.1"/>
    <property type="molecule type" value="Genomic_DNA"/>
</dbReference>
<sequence length="78" mass="9115">MDIASLVRDFGIPVALLAAAVAALWRAWRVEHRLRERDREDRLAKLIEREAELYTLYRQLALRELTALANNRQSELKV</sequence>
<dbReference type="AlphaFoldDB" id="A0A9D5QE97"/>
<evidence type="ECO:0000256" key="1">
    <source>
        <dbReference type="SAM" id="Phobius"/>
    </source>
</evidence>
<feature type="transmembrane region" description="Helical" evidence="1">
    <location>
        <begin position="12"/>
        <end position="28"/>
    </location>
</feature>
<dbReference type="Proteomes" id="UP000630660">
    <property type="component" value="Unassembled WGS sequence"/>
</dbReference>
<keyword evidence="1" id="KW-0812">Transmembrane</keyword>
<name>A0A9D5QE97_UNCW3</name>
<comment type="caution">
    <text evidence="2">The sequence shown here is derived from an EMBL/GenBank/DDBJ whole genome shotgun (WGS) entry which is preliminary data.</text>
</comment>
<reference evidence="2" key="1">
    <citation type="submission" date="2019-11" db="EMBL/GenBank/DDBJ databases">
        <title>Microbial mats filling the niche in hypersaline microbial mats.</title>
        <authorList>
            <person name="Wong H.L."/>
            <person name="Macleod F.I."/>
            <person name="White R.A. III"/>
            <person name="Burns B.P."/>
        </authorList>
    </citation>
    <scope>NUCLEOTIDE SEQUENCE</scope>
    <source>
        <strain evidence="2">Bin_327</strain>
    </source>
</reference>
<gene>
    <name evidence="2" type="ORF">GF359_06405</name>
</gene>
<keyword evidence="1" id="KW-1133">Transmembrane helix</keyword>
<evidence type="ECO:0000313" key="3">
    <source>
        <dbReference type="Proteomes" id="UP000630660"/>
    </source>
</evidence>
<accession>A0A9D5QE97</accession>
<organism evidence="2 3">
    <name type="scientific">candidate division WOR-3 bacterium</name>
    <dbReference type="NCBI Taxonomy" id="2052148"/>
    <lineage>
        <taxon>Bacteria</taxon>
        <taxon>Bacteria division WOR-3</taxon>
    </lineage>
</organism>
<proteinExistence type="predicted"/>
<evidence type="ECO:0000313" key="2">
    <source>
        <dbReference type="EMBL" id="MBD3364830.1"/>
    </source>
</evidence>
<protein>
    <submittedName>
        <fullName evidence="2">Uncharacterized protein</fullName>
    </submittedName>
</protein>
<keyword evidence="1" id="KW-0472">Membrane</keyword>